<comment type="caution">
    <text evidence="3">The sequence shown here is derived from an EMBL/GenBank/DDBJ whole genome shotgun (WGS) entry which is preliminary data.</text>
</comment>
<evidence type="ECO:0000313" key="3">
    <source>
        <dbReference type="EMBL" id="KAH8079090.1"/>
    </source>
</evidence>
<dbReference type="Proteomes" id="UP000813824">
    <property type="component" value="Unassembled WGS sequence"/>
</dbReference>
<gene>
    <name evidence="3" type="ORF">BXZ70DRAFT_654227</name>
</gene>
<feature type="signal peptide" evidence="2">
    <location>
        <begin position="1"/>
        <end position="19"/>
    </location>
</feature>
<feature type="region of interest" description="Disordered" evidence="1">
    <location>
        <begin position="70"/>
        <end position="96"/>
    </location>
</feature>
<organism evidence="3 4">
    <name type="scientific">Cristinia sonorae</name>
    <dbReference type="NCBI Taxonomy" id="1940300"/>
    <lineage>
        <taxon>Eukaryota</taxon>
        <taxon>Fungi</taxon>
        <taxon>Dikarya</taxon>
        <taxon>Basidiomycota</taxon>
        <taxon>Agaricomycotina</taxon>
        <taxon>Agaricomycetes</taxon>
        <taxon>Agaricomycetidae</taxon>
        <taxon>Agaricales</taxon>
        <taxon>Pleurotineae</taxon>
        <taxon>Stephanosporaceae</taxon>
        <taxon>Cristinia</taxon>
    </lineage>
</organism>
<keyword evidence="2" id="KW-0732">Signal</keyword>
<proteinExistence type="predicted"/>
<evidence type="ECO:0000313" key="4">
    <source>
        <dbReference type="Proteomes" id="UP000813824"/>
    </source>
</evidence>
<evidence type="ECO:0000256" key="2">
    <source>
        <dbReference type="SAM" id="SignalP"/>
    </source>
</evidence>
<accession>A0A8K0UEQ1</accession>
<feature type="chain" id="PRO_5035474395" evidence="2">
    <location>
        <begin position="20"/>
        <end position="143"/>
    </location>
</feature>
<dbReference type="AlphaFoldDB" id="A0A8K0UEQ1"/>
<sequence>MKLTAMIAYLVSPVCTALCSQVPLGASALYPSPQLGSVCRNPVVHHSEVVGTGPGYPINLTHYTCDTVGLHDNQRPSGSTRGGGGSTPQPAKCPSGNVAERCECEELCGKSAGCSYSPPPERAACERIAEWMTSNPGEFVFGE</sequence>
<dbReference type="EMBL" id="JAEVFJ010000057">
    <property type="protein sequence ID" value="KAH8079090.1"/>
    <property type="molecule type" value="Genomic_DNA"/>
</dbReference>
<name>A0A8K0UEQ1_9AGAR</name>
<evidence type="ECO:0000256" key="1">
    <source>
        <dbReference type="SAM" id="MobiDB-lite"/>
    </source>
</evidence>
<keyword evidence="4" id="KW-1185">Reference proteome</keyword>
<reference evidence="3" key="1">
    <citation type="journal article" date="2021" name="New Phytol.">
        <title>Evolutionary innovations through gain and loss of genes in the ectomycorrhizal Boletales.</title>
        <authorList>
            <person name="Wu G."/>
            <person name="Miyauchi S."/>
            <person name="Morin E."/>
            <person name="Kuo A."/>
            <person name="Drula E."/>
            <person name="Varga T."/>
            <person name="Kohler A."/>
            <person name="Feng B."/>
            <person name="Cao Y."/>
            <person name="Lipzen A."/>
            <person name="Daum C."/>
            <person name="Hundley H."/>
            <person name="Pangilinan J."/>
            <person name="Johnson J."/>
            <person name="Barry K."/>
            <person name="LaButti K."/>
            <person name="Ng V."/>
            <person name="Ahrendt S."/>
            <person name="Min B."/>
            <person name="Choi I.G."/>
            <person name="Park H."/>
            <person name="Plett J.M."/>
            <person name="Magnuson J."/>
            <person name="Spatafora J.W."/>
            <person name="Nagy L.G."/>
            <person name="Henrissat B."/>
            <person name="Grigoriev I.V."/>
            <person name="Yang Z.L."/>
            <person name="Xu J."/>
            <person name="Martin F.M."/>
        </authorList>
    </citation>
    <scope>NUCLEOTIDE SEQUENCE</scope>
    <source>
        <strain evidence="3">KKN 215</strain>
    </source>
</reference>
<protein>
    <submittedName>
        <fullName evidence="3">Uncharacterized protein</fullName>
    </submittedName>
</protein>